<protein>
    <submittedName>
        <fullName evidence="8">Proton-coupled folate transporter-like</fullName>
    </submittedName>
</protein>
<dbReference type="KEGG" id="sliu:111349124"/>
<dbReference type="Gene3D" id="1.20.1250.20">
    <property type="entry name" value="MFS general substrate transporter like domains"/>
    <property type="match status" value="1"/>
</dbReference>
<evidence type="ECO:0000313" key="7">
    <source>
        <dbReference type="Proteomes" id="UP000301870"/>
    </source>
</evidence>
<name>A0A9J7DTI2_SPOLT</name>
<feature type="transmembrane region" description="Helical" evidence="6">
    <location>
        <begin position="238"/>
        <end position="260"/>
    </location>
</feature>
<comment type="subcellular location">
    <subcellularLocation>
        <location evidence="1">Membrane</location>
        <topology evidence="1">Multi-pass membrane protein</topology>
    </subcellularLocation>
</comment>
<dbReference type="Pfam" id="PF07690">
    <property type="entry name" value="MFS_1"/>
    <property type="match status" value="1"/>
</dbReference>
<dbReference type="SUPFAM" id="SSF103473">
    <property type="entry name" value="MFS general substrate transporter"/>
    <property type="match status" value="1"/>
</dbReference>
<gene>
    <name evidence="8" type="primary">LOC111349124</name>
</gene>
<evidence type="ECO:0000256" key="1">
    <source>
        <dbReference type="ARBA" id="ARBA00004141"/>
    </source>
</evidence>
<dbReference type="InterPro" id="IPR011701">
    <property type="entry name" value="MFS"/>
</dbReference>
<accession>A0A9J7DTI2</accession>
<dbReference type="PANTHER" id="PTHR23507:SF1">
    <property type="entry name" value="FI18259P1-RELATED"/>
    <property type="match status" value="1"/>
</dbReference>
<feature type="transmembrane region" description="Helical" evidence="6">
    <location>
        <begin position="309"/>
        <end position="333"/>
    </location>
</feature>
<dbReference type="GO" id="GO:0016020">
    <property type="term" value="C:membrane"/>
    <property type="evidence" value="ECO:0007669"/>
    <property type="project" value="UniProtKB-SubCell"/>
</dbReference>
<sequence>MNNTDKSVDKTPRDETTEELPLKTEAKNAVQNMTFIEKIKFIKSNVTVEPVLALFVMPSVLAMLATQNLNLEKACRVNLEFGDEACTALRLRKRANYTYEEEEVQKLIASVLAWRSVVHTAVPTLLMLFIGAWSDKTGKRKICMLMPIFGEFMTCMLNMINTYFFYEIPVEWTVLMEVIFPALTGGWYTMFLGTFSYLGDITSKDTRTFRLGILNLCMTVGFPIGMGLSGILLRYLGYYGVFSISAMLQFINFCYVLFVIDDHTWLENKDKVKRTGISGFFLEFFDFQSLKHTIEIAFKKGPNNRRLRICLILTVVCLTFGPMWGEMSVIYIFTRYRFNWDEVKYSIFSTYSLITHSVGTLFSISVFSKKLKADDAVLGIISTSSKICGALVFAFARNDYEAYLSPLLEILNGTSAIALRSIASKLVTYQELGKVFSLFGVAETVMPIIFAPLYSRIYIATLTVLPGTVFLVSVIATIPALGIFGWFYHQHKKDEKEKRLNVPNTPPLPGDIPVMPA</sequence>
<organism evidence="7 8">
    <name type="scientific">Spodoptera litura</name>
    <name type="common">Asian cotton leafworm</name>
    <dbReference type="NCBI Taxonomy" id="69820"/>
    <lineage>
        <taxon>Eukaryota</taxon>
        <taxon>Metazoa</taxon>
        <taxon>Ecdysozoa</taxon>
        <taxon>Arthropoda</taxon>
        <taxon>Hexapoda</taxon>
        <taxon>Insecta</taxon>
        <taxon>Pterygota</taxon>
        <taxon>Neoptera</taxon>
        <taxon>Endopterygota</taxon>
        <taxon>Lepidoptera</taxon>
        <taxon>Glossata</taxon>
        <taxon>Ditrysia</taxon>
        <taxon>Noctuoidea</taxon>
        <taxon>Noctuidae</taxon>
        <taxon>Amphipyrinae</taxon>
        <taxon>Spodoptera</taxon>
    </lineage>
</organism>
<dbReference type="RefSeq" id="XP_022815867.1">
    <property type="nucleotide sequence ID" value="XM_022960099.1"/>
</dbReference>
<evidence type="ECO:0000256" key="3">
    <source>
        <dbReference type="ARBA" id="ARBA00022989"/>
    </source>
</evidence>
<evidence type="ECO:0000256" key="6">
    <source>
        <dbReference type="SAM" id="Phobius"/>
    </source>
</evidence>
<feature type="transmembrane region" description="Helical" evidence="6">
    <location>
        <begin position="178"/>
        <end position="199"/>
    </location>
</feature>
<keyword evidence="7" id="KW-1185">Reference proteome</keyword>
<dbReference type="GeneID" id="111349124"/>
<proteinExistence type="predicted"/>
<keyword evidence="2 6" id="KW-0812">Transmembrane</keyword>
<keyword evidence="3 6" id="KW-1133">Transmembrane helix</keyword>
<feature type="region of interest" description="Disordered" evidence="5">
    <location>
        <begin position="497"/>
        <end position="517"/>
    </location>
</feature>
<dbReference type="GO" id="GO:0022857">
    <property type="term" value="F:transmembrane transporter activity"/>
    <property type="evidence" value="ECO:0007669"/>
    <property type="project" value="InterPro"/>
</dbReference>
<feature type="transmembrane region" description="Helical" evidence="6">
    <location>
        <begin position="211"/>
        <end position="232"/>
    </location>
</feature>
<keyword evidence="4 6" id="KW-0472">Membrane</keyword>
<dbReference type="InterPro" id="IPR036259">
    <property type="entry name" value="MFS_trans_sf"/>
</dbReference>
<evidence type="ECO:0000256" key="4">
    <source>
        <dbReference type="ARBA" id="ARBA00023136"/>
    </source>
</evidence>
<evidence type="ECO:0000256" key="2">
    <source>
        <dbReference type="ARBA" id="ARBA00022692"/>
    </source>
</evidence>
<feature type="transmembrane region" description="Helical" evidence="6">
    <location>
        <begin position="145"/>
        <end position="166"/>
    </location>
</feature>
<dbReference type="OrthoDB" id="3026777at2759"/>
<feature type="compositionally biased region" description="Pro residues" evidence="5">
    <location>
        <begin position="504"/>
        <end position="517"/>
    </location>
</feature>
<feature type="transmembrane region" description="Helical" evidence="6">
    <location>
        <begin position="467"/>
        <end position="489"/>
    </location>
</feature>
<dbReference type="AlphaFoldDB" id="A0A9J7DTI2"/>
<evidence type="ECO:0000256" key="5">
    <source>
        <dbReference type="SAM" id="MobiDB-lite"/>
    </source>
</evidence>
<feature type="transmembrane region" description="Helical" evidence="6">
    <location>
        <begin position="46"/>
        <end position="65"/>
    </location>
</feature>
<reference evidence="8" key="1">
    <citation type="submission" date="2025-08" db="UniProtKB">
        <authorList>
            <consortium name="RefSeq"/>
        </authorList>
    </citation>
    <scope>IDENTIFICATION</scope>
    <source>
        <strain evidence="8">Ishihara</strain>
        <tissue evidence="8">Whole body</tissue>
    </source>
</reference>
<feature type="transmembrane region" description="Helical" evidence="6">
    <location>
        <begin position="345"/>
        <end position="364"/>
    </location>
</feature>
<dbReference type="Proteomes" id="UP000301870">
    <property type="component" value="Chromosome 9"/>
</dbReference>
<dbReference type="PANTHER" id="PTHR23507">
    <property type="entry name" value="ZGC:174356"/>
    <property type="match status" value="1"/>
</dbReference>
<evidence type="ECO:0000313" key="8">
    <source>
        <dbReference type="RefSeq" id="XP_022815867.1"/>
    </source>
</evidence>
<feature type="transmembrane region" description="Helical" evidence="6">
    <location>
        <begin position="112"/>
        <end position="133"/>
    </location>
</feature>
<feature type="transmembrane region" description="Helical" evidence="6">
    <location>
        <begin position="435"/>
        <end position="455"/>
    </location>
</feature>